<accession>A0A0A9Z8W0</accession>
<dbReference type="Pfam" id="PF08568">
    <property type="entry name" value="Kinetochor_Ybp2"/>
    <property type="match status" value="1"/>
</dbReference>
<sequence>MATQQDEGFEERRSAFVQEIEGYLMGEEPQKAFETIHDLKNYEAFNASGYELIPIAGKYVTRKFKDEKPALFRCAVQMLDRISREFSPQETYLELLEQAEDGDDVKFCTMLDIIKYCLLRMPNQRGKSISWACDTIVRHLCNMDTPKSKDTDDDDDDGASLLFKKNCEVVRDISMVLEIIIAFFQPFVQDLQDTNCEVPADHKREYRDDIMKSLLKCLGRPLIHLNLSKDSDYFGLASSILDMVGVFVRDPFELLPQVDLSFGCVEQLECDAISTDFTNVSLGCYFYLIFDDEDRLQNISHVHSPKYLFECVMALAFDLLGTNEAPLILKALKLFHAVLGRIPSKTVEFNSIKDTVMSKFLEMLTRTMVYNEEKELRQLSVQIYPRFLGKFTPEGQYIVLYNANQLSSDPGFIGFCLTLVKDQVKEALDTKDQVSLRYFSGKRLIDLMSRYCRINGLIEADLQSHTDQIMSCLNLIRYILIRDKNNEADLWPFMASIDELYIEPVKNACLFARGMYEDCKANLHQSPDRRIQVDVVGFEELLPEMTPEEQIRHMNEKLTKVDMIDYLASRVSECLVEYKQNYQMLVQSS</sequence>
<dbReference type="PANTHER" id="PTHR15430">
    <property type="entry name" value="GLOMULIN"/>
    <property type="match status" value="1"/>
</dbReference>
<reference evidence="4" key="4">
    <citation type="journal article" date="2016" name="Gigascience">
        <title>De novo construction of an expanded transcriptome assembly for the western tarnished plant bug, Lygus hesperus.</title>
        <authorList>
            <person name="Tassone E.E."/>
            <person name="Geib S.M."/>
            <person name="Hall B."/>
            <person name="Fabrick J.A."/>
            <person name="Brent C.S."/>
            <person name="Hull J.J."/>
        </authorList>
    </citation>
    <scope>NUCLEOTIDE SEQUENCE</scope>
</reference>
<dbReference type="EMBL" id="GBHO01003816">
    <property type="protein sequence ID" value="JAG39788.1"/>
    <property type="molecule type" value="Transcribed_RNA"/>
</dbReference>
<evidence type="ECO:0000313" key="1">
    <source>
        <dbReference type="EMBL" id="JAG23127.1"/>
    </source>
</evidence>
<reference evidence="2" key="2">
    <citation type="submission" date="2014-07" db="EMBL/GenBank/DDBJ databases">
        <authorList>
            <person name="Hull J."/>
        </authorList>
    </citation>
    <scope>NUCLEOTIDE SEQUENCE</scope>
</reference>
<gene>
    <name evidence="2" type="primary">GLMN_1</name>
    <name evidence="4" type="synonym">GLMN</name>
    <name evidence="1" type="synonym">GLMN_0</name>
    <name evidence="1" type="ORF">CM83_63096</name>
    <name evidence="2" type="ORF">CM83_63099</name>
    <name evidence="4" type="ORF">g.71413</name>
</gene>
<dbReference type="InterPro" id="IPR013877">
    <property type="entry name" value="YAP-bd/ALF4/Glomulin"/>
</dbReference>
<dbReference type="InterPro" id="IPR019516">
    <property type="entry name" value="Glomulin/ALF4"/>
</dbReference>
<evidence type="ECO:0000313" key="2">
    <source>
        <dbReference type="EMBL" id="JAG39788.1"/>
    </source>
</evidence>
<dbReference type="PANTHER" id="PTHR15430:SF1">
    <property type="entry name" value="GLOMULIN"/>
    <property type="match status" value="1"/>
</dbReference>
<evidence type="ECO:0000313" key="3">
    <source>
        <dbReference type="EMBL" id="JAG60910.1"/>
    </source>
</evidence>
<dbReference type="GO" id="GO:0055105">
    <property type="term" value="F:ubiquitin-protein transferase inhibitor activity"/>
    <property type="evidence" value="ECO:0007669"/>
    <property type="project" value="TreeGrafter"/>
</dbReference>
<name>A0A0A9Z8W0_LYGHE</name>
<proteinExistence type="predicted"/>
<reference evidence="3" key="3">
    <citation type="submission" date="2014-09" db="EMBL/GenBank/DDBJ databases">
        <authorList>
            <person name="Magalhaes I.L.F."/>
            <person name="Oliveira U."/>
            <person name="Santos F.R."/>
            <person name="Vidigal T.H.D.A."/>
            <person name="Brescovit A.D."/>
            <person name="Santos A.J."/>
        </authorList>
    </citation>
    <scope>NUCLEOTIDE SEQUENCE</scope>
</reference>
<protein>
    <submittedName>
        <fullName evidence="2">Glomulin</fullName>
    </submittedName>
</protein>
<dbReference type="EMBL" id="GDHC01018137">
    <property type="protein sequence ID" value="JAQ00492.1"/>
    <property type="molecule type" value="Transcribed_RNA"/>
</dbReference>
<dbReference type="EMBL" id="GBHO01020477">
    <property type="protein sequence ID" value="JAG23127.1"/>
    <property type="molecule type" value="Transcribed_RNA"/>
</dbReference>
<dbReference type="GO" id="GO:0005737">
    <property type="term" value="C:cytoplasm"/>
    <property type="evidence" value="ECO:0007669"/>
    <property type="project" value="TreeGrafter"/>
</dbReference>
<reference evidence="2" key="1">
    <citation type="journal article" date="2014" name="PLoS ONE">
        <title>Transcriptome-Based Identification of ABC Transporters in the Western Tarnished Plant Bug Lygus hesperus.</title>
        <authorList>
            <person name="Hull J.J."/>
            <person name="Chaney K."/>
            <person name="Geib S.M."/>
            <person name="Fabrick J.A."/>
            <person name="Brent C.S."/>
            <person name="Walsh D."/>
            <person name="Lavine L.C."/>
        </authorList>
    </citation>
    <scope>NUCLEOTIDE SEQUENCE</scope>
</reference>
<organism evidence="2">
    <name type="scientific">Lygus hesperus</name>
    <name type="common">Western plant bug</name>
    <dbReference type="NCBI Taxonomy" id="30085"/>
    <lineage>
        <taxon>Eukaryota</taxon>
        <taxon>Metazoa</taxon>
        <taxon>Ecdysozoa</taxon>
        <taxon>Arthropoda</taxon>
        <taxon>Hexapoda</taxon>
        <taxon>Insecta</taxon>
        <taxon>Pterygota</taxon>
        <taxon>Neoptera</taxon>
        <taxon>Paraneoptera</taxon>
        <taxon>Hemiptera</taxon>
        <taxon>Heteroptera</taxon>
        <taxon>Panheteroptera</taxon>
        <taxon>Cimicomorpha</taxon>
        <taxon>Miridae</taxon>
        <taxon>Mirini</taxon>
        <taxon>Lygus</taxon>
    </lineage>
</organism>
<evidence type="ECO:0000313" key="4">
    <source>
        <dbReference type="EMBL" id="JAQ00492.1"/>
    </source>
</evidence>
<dbReference type="AlphaFoldDB" id="A0A0A9Z8W0"/>
<dbReference type="EMBL" id="GBRD01004911">
    <property type="protein sequence ID" value="JAG60910.1"/>
    <property type="molecule type" value="Transcribed_RNA"/>
</dbReference>